<dbReference type="Proteomes" id="UP001139286">
    <property type="component" value="Unassembled WGS sequence"/>
</dbReference>
<gene>
    <name evidence="1" type="ORF">LG651_12780</name>
</gene>
<accession>A0A9X1I793</accession>
<dbReference type="SUPFAM" id="SSF55874">
    <property type="entry name" value="ATPase domain of HSP90 chaperone/DNA topoisomerase II/histidine kinase"/>
    <property type="match status" value="1"/>
</dbReference>
<organism evidence="1 2">
    <name type="scientific">Neotamlana sargassicola</name>
    <dbReference type="NCBI Taxonomy" id="2883125"/>
    <lineage>
        <taxon>Bacteria</taxon>
        <taxon>Pseudomonadati</taxon>
        <taxon>Bacteroidota</taxon>
        <taxon>Flavobacteriia</taxon>
        <taxon>Flavobacteriales</taxon>
        <taxon>Flavobacteriaceae</taxon>
        <taxon>Neotamlana</taxon>
    </lineage>
</organism>
<dbReference type="RefSeq" id="WP_226696505.1">
    <property type="nucleotide sequence ID" value="NZ_JAJAPX010000005.1"/>
</dbReference>
<sequence length="329" mass="37299">MTRKKIIVPSRLTFQNSIDFVKNLRVLEPRKEINFDFTNLVTIDPFSLLLVSSEIQRCRSRLKESKFLATNFEHCSYAAHMGFFQAFGMNFGKKPGEAKGSSTYIPINIYNTQEIKKDARDLMINPAELLESKAKEISNILTRSESGDLNEVLTYCLREIFRNVIEHSHSEQFGFCAQYRPSLNRVSFSIIDRGIGLKESLENNPTLNLNNDEDAIRAALKPATSGKVYKGQKNKPKGEWANSGYGLFMTSNICKRGGGFFIASGDYGYYTSENKERILETPFKGTALNLALDTNRIKNLYTMLREIDNNDIKSKSKPSKSSMGLMNKK</sequence>
<dbReference type="InterPro" id="IPR036890">
    <property type="entry name" value="HATPase_C_sf"/>
</dbReference>
<evidence type="ECO:0000313" key="1">
    <source>
        <dbReference type="EMBL" id="MCB4809126.1"/>
    </source>
</evidence>
<proteinExistence type="predicted"/>
<dbReference type="AlphaFoldDB" id="A0A9X1I793"/>
<protein>
    <submittedName>
        <fullName evidence="1">Uncharacterized protein</fullName>
    </submittedName>
</protein>
<comment type="caution">
    <text evidence="1">The sequence shown here is derived from an EMBL/GenBank/DDBJ whole genome shotgun (WGS) entry which is preliminary data.</text>
</comment>
<evidence type="ECO:0000313" key="2">
    <source>
        <dbReference type="Proteomes" id="UP001139286"/>
    </source>
</evidence>
<keyword evidence="2" id="KW-1185">Reference proteome</keyword>
<dbReference type="EMBL" id="JAJAPX010000005">
    <property type="protein sequence ID" value="MCB4809126.1"/>
    <property type="molecule type" value="Genomic_DNA"/>
</dbReference>
<reference evidence="1" key="1">
    <citation type="submission" date="2021-10" db="EMBL/GenBank/DDBJ databases">
        <title>Tamlana sargassums sp. nov., and Tamlana laminarinivorans sp. nov., two new bacteria isolated from the brown alga.</title>
        <authorList>
            <person name="Li J."/>
        </authorList>
    </citation>
    <scope>NUCLEOTIDE SEQUENCE</scope>
    <source>
        <strain evidence="1">62-3</strain>
    </source>
</reference>
<name>A0A9X1I793_9FLAO</name>